<reference evidence="2 3" key="1">
    <citation type="submission" date="2020-08" db="EMBL/GenBank/DDBJ databases">
        <title>Whole-Genome Sequence of French Clinical Streptomyces mexicanus Strain Q0842.</title>
        <authorList>
            <person name="Boxberger M."/>
            <person name="La Scola B."/>
        </authorList>
    </citation>
    <scope>NUCLEOTIDE SEQUENCE [LARGE SCALE GENOMIC DNA]</scope>
    <source>
        <strain evidence="2 3">Marseille-Q0842</strain>
    </source>
</reference>
<gene>
    <name evidence="2" type="ORF">H1R13_33225</name>
</gene>
<dbReference type="AlphaFoldDB" id="A0A7X1I6F0"/>
<dbReference type="OrthoDB" id="3333873at2"/>
<feature type="region of interest" description="Disordered" evidence="1">
    <location>
        <begin position="58"/>
        <end position="77"/>
    </location>
</feature>
<evidence type="ECO:0000256" key="1">
    <source>
        <dbReference type="SAM" id="MobiDB-lite"/>
    </source>
</evidence>
<name>A0A7X1I6F0_9ACTN</name>
<evidence type="ECO:0000313" key="3">
    <source>
        <dbReference type="Proteomes" id="UP000517694"/>
    </source>
</evidence>
<proteinExistence type="predicted"/>
<sequence>MAARGQMTQGEQDAVVVAGADRVQRHPDSAGGYRLRADSPALGNGGVVADDGGRDYWGNPVPATAKPHRGAYHGPGL</sequence>
<dbReference type="EMBL" id="JACMHY010000020">
    <property type="protein sequence ID" value="MBC2869637.1"/>
    <property type="molecule type" value="Genomic_DNA"/>
</dbReference>
<comment type="caution">
    <text evidence="2">The sequence shown here is derived from an EMBL/GenBank/DDBJ whole genome shotgun (WGS) entry which is preliminary data.</text>
</comment>
<organism evidence="2 3">
    <name type="scientific">Streptomyces mexicanus</name>
    <dbReference type="NCBI Taxonomy" id="178566"/>
    <lineage>
        <taxon>Bacteria</taxon>
        <taxon>Bacillati</taxon>
        <taxon>Actinomycetota</taxon>
        <taxon>Actinomycetes</taxon>
        <taxon>Kitasatosporales</taxon>
        <taxon>Streptomycetaceae</taxon>
        <taxon>Streptomyces</taxon>
    </lineage>
</organism>
<keyword evidence="3" id="KW-1185">Reference proteome</keyword>
<feature type="region of interest" description="Disordered" evidence="1">
    <location>
        <begin position="25"/>
        <end position="46"/>
    </location>
</feature>
<protein>
    <submittedName>
        <fullName evidence="2">Uncharacterized protein</fullName>
    </submittedName>
</protein>
<evidence type="ECO:0000313" key="2">
    <source>
        <dbReference type="EMBL" id="MBC2869637.1"/>
    </source>
</evidence>
<accession>A0A7X1I6F0</accession>
<dbReference type="Proteomes" id="UP000517694">
    <property type="component" value="Unassembled WGS sequence"/>
</dbReference>
<dbReference type="RefSeq" id="WP_159674770.1">
    <property type="nucleotide sequence ID" value="NZ_JACMHY010000020.1"/>
</dbReference>